<organism evidence="2 3">
    <name type="scientific">Macrophomina phaseolina</name>
    <dbReference type="NCBI Taxonomy" id="35725"/>
    <lineage>
        <taxon>Eukaryota</taxon>
        <taxon>Fungi</taxon>
        <taxon>Dikarya</taxon>
        <taxon>Ascomycota</taxon>
        <taxon>Pezizomycotina</taxon>
        <taxon>Dothideomycetes</taxon>
        <taxon>Dothideomycetes incertae sedis</taxon>
        <taxon>Botryosphaeriales</taxon>
        <taxon>Botryosphaeriaceae</taxon>
        <taxon>Macrophomina</taxon>
    </lineage>
</organism>
<feature type="region of interest" description="Disordered" evidence="1">
    <location>
        <begin position="81"/>
        <end position="159"/>
    </location>
</feature>
<dbReference type="EMBL" id="JAGTJR010000010">
    <property type="protein sequence ID" value="KAH7053321.1"/>
    <property type="molecule type" value="Genomic_DNA"/>
</dbReference>
<gene>
    <name evidence="2" type="ORF">B0J12DRAFT_52038</name>
</gene>
<feature type="compositionally biased region" description="Basic residues" evidence="1">
    <location>
        <begin position="108"/>
        <end position="120"/>
    </location>
</feature>
<feature type="region of interest" description="Disordered" evidence="1">
    <location>
        <begin position="19"/>
        <end position="69"/>
    </location>
</feature>
<evidence type="ECO:0000313" key="2">
    <source>
        <dbReference type="EMBL" id="KAH7053321.1"/>
    </source>
</evidence>
<evidence type="ECO:0000313" key="3">
    <source>
        <dbReference type="Proteomes" id="UP000774617"/>
    </source>
</evidence>
<name>A0ABQ8GEF0_9PEZI</name>
<accession>A0ABQ8GEF0</accession>
<proteinExistence type="predicted"/>
<feature type="region of interest" description="Disordered" evidence="1">
    <location>
        <begin position="187"/>
        <end position="207"/>
    </location>
</feature>
<feature type="compositionally biased region" description="Polar residues" evidence="1">
    <location>
        <begin position="32"/>
        <end position="43"/>
    </location>
</feature>
<keyword evidence="3" id="KW-1185">Reference proteome</keyword>
<comment type="caution">
    <text evidence="2">The sequence shown here is derived from an EMBL/GenBank/DDBJ whole genome shotgun (WGS) entry which is preliminary data.</text>
</comment>
<reference evidence="2 3" key="1">
    <citation type="journal article" date="2021" name="Nat. Commun.">
        <title>Genetic determinants of endophytism in the Arabidopsis root mycobiome.</title>
        <authorList>
            <person name="Mesny F."/>
            <person name="Miyauchi S."/>
            <person name="Thiergart T."/>
            <person name="Pickel B."/>
            <person name="Atanasova L."/>
            <person name="Karlsson M."/>
            <person name="Huettel B."/>
            <person name="Barry K.W."/>
            <person name="Haridas S."/>
            <person name="Chen C."/>
            <person name="Bauer D."/>
            <person name="Andreopoulos W."/>
            <person name="Pangilinan J."/>
            <person name="LaButti K."/>
            <person name="Riley R."/>
            <person name="Lipzen A."/>
            <person name="Clum A."/>
            <person name="Drula E."/>
            <person name="Henrissat B."/>
            <person name="Kohler A."/>
            <person name="Grigoriev I.V."/>
            <person name="Martin F.M."/>
            <person name="Hacquard S."/>
        </authorList>
    </citation>
    <scope>NUCLEOTIDE SEQUENCE [LARGE SCALE GENOMIC DNA]</scope>
    <source>
        <strain evidence="2 3">MPI-SDFR-AT-0080</strain>
    </source>
</reference>
<sequence length="207" mass="22052">MASVSAALTVRTRKRTGAELGMSGSGMRRTCCRSQPRPSNTQDCRAACSPTRPPTAGAPGDVAGQRNQRSVSALPTAKAAGRMTAHGTAMPTAQWPGRWKEAEGRRSGISRKLRHGSRKTAGRDTSPRRALASGKHPRSLCCGHPSRLRRRDDEQSNPSSGCLHLLLLHPRSCILHSLLACPLTATLSPPNKHPPALPAQGTPRIDA</sequence>
<evidence type="ECO:0000256" key="1">
    <source>
        <dbReference type="SAM" id="MobiDB-lite"/>
    </source>
</evidence>
<dbReference type="Proteomes" id="UP000774617">
    <property type="component" value="Unassembled WGS sequence"/>
</dbReference>
<protein>
    <submittedName>
        <fullName evidence="2">Uncharacterized protein</fullName>
    </submittedName>
</protein>